<dbReference type="InterPro" id="IPR049159">
    <property type="entry name" value="PF0610-like_wHTH_N"/>
</dbReference>
<comment type="caution">
    <text evidence="3">The sequence shown here is derived from an EMBL/GenBank/DDBJ whole genome shotgun (WGS) entry which is preliminary data.</text>
</comment>
<dbReference type="EMBL" id="JBHSZQ010000049">
    <property type="protein sequence ID" value="MFC7127312.1"/>
    <property type="molecule type" value="Genomic_DNA"/>
</dbReference>
<dbReference type="Pfam" id="PF23470">
    <property type="entry name" value="Zn_ribbon_PF0610"/>
    <property type="match status" value="1"/>
</dbReference>
<dbReference type="Pfam" id="PF21476">
    <property type="entry name" value="PF0610-like_N"/>
    <property type="match status" value="1"/>
</dbReference>
<dbReference type="InterPro" id="IPR057022">
    <property type="entry name" value="PF0610-like_Zn_ribbon_C"/>
</dbReference>
<organism evidence="3 4">
    <name type="scientific">Halovenus rubra</name>
    <dbReference type="NCBI Taxonomy" id="869890"/>
    <lineage>
        <taxon>Archaea</taxon>
        <taxon>Methanobacteriati</taxon>
        <taxon>Methanobacteriota</taxon>
        <taxon>Stenosarchaea group</taxon>
        <taxon>Halobacteria</taxon>
        <taxon>Halobacteriales</taxon>
        <taxon>Haloarculaceae</taxon>
        <taxon>Halovenus</taxon>
    </lineage>
</organism>
<dbReference type="AlphaFoldDB" id="A0ABD5X8F6"/>
<feature type="domain" description="PF0610-like rubredoxin-like zinc beta-ribbon C-terminal" evidence="2">
    <location>
        <begin position="59"/>
        <end position="95"/>
    </location>
</feature>
<gene>
    <name evidence="3" type="ORF">ACFQJ7_15025</name>
</gene>
<evidence type="ECO:0000313" key="3">
    <source>
        <dbReference type="EMBL" id="MFC7127312.1"/>
    </source>
</evidence>
<dbReference type="InterPro" id="IPR036390">
    <property type="entry name" value="WH_DNA-bd_sf"/>
</dbReference>
<protein>
    <submittedName>
        <fullName evidence="3">Transcriptional regulator</fullName>
    </submittedName>
</protein>
<dbReference type="PANTHER" id="PTHR40663">
    <property type="match status" value="1"/>
</dbReference>
<dbReference type="RefSeq" id="WP_267636538.1">
    <property type="nucleotide sequence ID" value="NZ_JAODIY010000005.1"/>
</dbReference>
<proteinExistence type="predicted"/>
<dbReference type="SUPFAM" id="SSF46785">
    <property type="entry name" value="Winged helix' DNA-binding domain"/>
    <property type="match status" value="1"/>
</dbReference>
<accession>A0ABD5X8F6</accession>
<dbReference type="PANTHER" id="PTHR40663:SF2">
    <property type="entry name" value="TRANSCRIPTIONAL REGULATOR"/>
    <property type="match status" value="1"/>
</dbReference>
<evidence type="ECO:0000259" key="1">
    <source>
        <dbReference type="Pfam" id="PF21476"/>
    </source>
</evidence>
<evidence type="ECO:0000313" key="4">
    <source>
        <dbReference type="Proteomes" id="UP001596414"/>
    </source>
</evidence>
<sequence length="96" mass="11057">MREASRTTRERITDRLREEPLTVSGLAREFELNAATTLTHVEHIAKTLDQTDQELLVAPPECRDCGFDRFDDLINRPSRCPDCKSEAIEEPAFRVR</sequence>
<evidence type="ECO:0000259" key="2">
    <source>
        <dbReference type="Pfam" id="PF23470"/>
    </source>
</evidence>
<reference evidence="3 4" key="1">
    <citation type="journal article" date="2014" name="Int. J. Syst. Evol. Microbiol.">
        <title>Complete genome sequence of Corynebacterium casei LMG S-19264T (=DSM 44701T), isolated from a smear-ripened cheese.</title>
        <authorList>
            <consortium name="US DOE Joint Genome Institute (JGI-PGF)"/>
            <person name="Walter F."/>
            <person name="Albersmeier A."/>
            <person name="Kalinowski J."/>
            <person name="Ruckert C."/>
        </authorList>
    </citation>
    <scope>NUCLEOTIDE SEQUENCE [LARGE SCALE GENOMIC DNA]</scope>
    <source>
        <strain evidence="3 4">CGMCC 4.7215</strain>
    </source>
</reference>
<name>A0ABD5X8F6_9EURY</name>
<dbReference type="InterPro" id="IPR038767">
    <property type="entry name" value="PF0610-like"/>
</dbReference>
<dbReference type="Proteomes" id="UP001596414">
    <property type="component" value="Unassembled WGS sequence"/>
</dbReference>
<feature type="domain" description="PF0610-like winged HTH N-terminal" evidence="1">
    <location>
        <begin position="7"/>
        <end position="56"/>
    </location>
</feature>